<evidence type="ECO:0000313" key="2">
    <source>
        <dbReference type="EMBL" id="TGD77572.1"/>
    </source>
</evidence>
<gene>
    <name evidence="2" type="ORF">EU557_22610</name>
</gene>
<dbReference type="RefSeq" id="WP_135532758.1">
    <property type="nucleotide sequence ID" value="NZ_SRKZ01000008.1"/>
</dbReference>
<proteinExistence type="predicted"/>
<dbReference type="EMBL" id="SRKZ01000008">
    <property type="protein sequence ID" value="TGD77572.1"/>
    <property type="molecule type" value="Genomic_DNA"/>
</dbReference>
<dbReference type="OrthoDB" id="637707at2"/>
<name>A0A4Z0MCV3_9BACT</name>
<feature type="region of interest" description="Disordered" evidence="1">
    <location>
        <begin position="31"/>
        <end position="53"/>
    </location>
</feature>
<organism evidence="2 3">
    <name type="scientific">Hymenobacter wooponensis</name>
    <dbReference type="NCBI Taxonomy" id="1525360"/>
    <lineage>
        <taxon>Bacteria</taxon>
        <taxon>Pseudomonadati</taxon>
        <taxon>Bacteroidota</taxon>
        <taxon>Cytophagia</taxon>
        <taxon>Cytophagales</taxon>
        <taxon>Hymenobacteraceae</taxon>
        <taxon>Hymenobacter</taxon>
    </lineage>
</organism>
<evidence type="ECO:0008006" key="4">
    <source>
        <dbReference type="Google" id="ProtNLM"/>
    </source>
</evidence>
<dbReference type="Pfam" id="PF14054">
    <property type="entry name" value="DUF4249"/>
    <property type="match status" value="1"/>
</dbReference>
<sequence length="119" mass="13221">MPQFLDPAGERNYYVFRQYRNGRLNPSLFLRDDELTDGKPNARPLVGGGGREEDQLVAGDSVRVEMQTIDAGVHEYVRTLNEVLGGNSAAPANPTSNFSGEVLGYFSAYTLQRRSQRLP</sequence>
<dbReference type="InterPro" id="IPR025345">
    <property type="entry name" value="DUF4249"/>
</dbReference>
<evidence type="ECO:0000313" key="3">
    <source>
        <dbReference type="Proteomes" id="UP000298284"/>
    </source>
</evidence>
<dbReference type="Proteomes" id="UP000298284">
    <property type="component" value="Unassembled WGS sequence"/>
</dbReference>
<comment type="caution">
    <text evidence="2">The sequence shown here is derived from an EMBL/GenBank/DDBJ whole genome shotgun (WGS) entry which is preliminary data.</text>
</comment>
<reference evidence="2 3" key="1">
    <citation type="submission" date="2019-04" db="EMBL/GenBank/DDBJ databases">
        <authorList>
            <person name="Feng G."/>
            <person name="Zhang J."/>
            <person name="Zhu H."/>
        </authorList>
    </citation>
    <scope>NUCLEOTIDE SEQUENCE [LARGE SCALE GENOMIC DNA]</scope>
    <source>
        <strain evidence="2 3">JCM 19491</strain>
    </source>
</reference>
<accession>A0A4Z0MCV3</accession>
<protein>
    <recommendedName>
        <fullName evidence="4">DUF4249 family protein</fullName>
    </recommendedName>
</protein>
<dbReference type="AlphaFoldDB" id="A0A4Z0MCV3"/>
<evidence type="ECO:0000256" key="1">
    <source>
        <dbReference type="SAM" id="MobiDB-lite"/>
    </source>
</evidence>
<keyword evidence="3" id="KW-1185">Reference proteome</keyword>